<evidence type="ECO:0000313" key="6">
    <source>
        <dbReference type="Proteomes" id="UP000233140"/>
    </source>
</evidence>
<reference evidence="5" key="2">
    <citation type="submission" date="2025-09" db="UniProtKB">
        <authorList>
            <consortium name="Ensembl"/>
        </authorList>
    </citation>
    <scope>IDENTIFICATION</scope>
</reference>
<dbReference type="PROSITE" id="PS51304">
    <property type="entry name" value="GALECTIN"/>
    <property type="match status" value="1"/>
</dbReference>
<dbReference type="InterPro" id="IPR044156">
    <property type="entry name" value="Galectin-like"/>
</dbReference>
<keyword evidence="1" id="KW-0053">Apoptosis</keyword>
<dbReference type="GeneTree" id="ENSGT00940000162909"/>
<accession>A0A2K5ZVG1</accession>
<dbReference type="FunFam" id="2.60.120.200:FF:000176">
    <property type="entry name" value="Galectin"/>
    <property type="match status" value="1"/>
</dbReference>
<dbReference type="Ensembl" id="ENSMLET00000055358.1">
    <property type="protein sequence ID" value="ENSMLEP00000031784.1"/>
    <property type="gene ID" value="ENSMLEG00000040109.1"/>
</dbReference>
<keyword evidence="6" id="KW-1185">Reference proteome</keyword>
<dbReference type="PANTHER" id="PTHR11346:SF166">
    <property type="entry name" value="GALECTIN-16"/>
    <property type="match status" value="1"/>
</dbReference>
<dbReference type="CDD" id="cd00070">
    <property type="entry name" value="GLECT"/>
    <property type="match status" value="1"/>
</dbReference>
<dbReference type="STRING" id="9568.ENSMLEP00000031784"/>
<dbReference type="Pfam" id="PF00337">
    <property type="entry name" value="Gal-bind_lectin"/>
    <property type="match status" value="1"/>
</dbReference>
<dbReference type="GO" id="GO:0006915">
    <property type="term" value="P:apoptotic process"/>
    <property type="evidence" value="ECO:0007669"/>
    <property type="project" value="UniProtKB-KW"/>
</dbReference>
<name>A0A2K5ZVG1_MANLE</name>
<evidence type="ECO:0000256" key="3">
    <source>
        <dbReference type="RuleBase" id="RU102079"/>
    </source>
</evidence>
<evidence type="ECO:0000256" key="1">
    <source>
        <dbReference type="ARBA" id="ARBA00022703"/>
    </source>
</evidence>
<dbReference type="InterPro" id="IPR001079">
    <property type="entry name" value="Galectin_CRD"/>
</dbReference>
<dbReference type="Gene3D" id="2.60.120.200">
    <property type="match status" value="1"/>
</dbReference>
<evidence type="ECO:0000313" key="5">
    <source>
        <dbReference type="Ensembl" id="ENSMLEP00000031784.1"/>
    </source>
</evidence>
<gene>
    <name evidence="5" type="primary">LGALS16</name>
</gene>
<dbReference type="InterPro" id="IPR013320">
    <property type="entry name" value="ConA-like_dom_sf"/>
</dbReference>
<dbReference type="GO" id="GO:0070234">
    <property type="term" value="P:positive regulation of T cell apoptotic process"/>
    <property type="evidence" value="ECO:0007669"/>
    <property type="project" value="Ensembl"/>
</dbReference>
<dbReference type="AlphaFoldDB" id="A0A2K5ZVG1"/>
<dbReference type="SMART" id="SM00276">
    <property type="entry name" value="GLECT"/>
    <property type="match status" value="1"/>
</dbReference>
<proteinExistence type="predicted"/>
<dbReference type="PANTHER" id="PTHR11346">
    <property type="entry name" value="GALECTIN"/>
    <property type="match status" value="1"/>
</dbReference>
<protein>
    <recommendedName>
        <fullName evidence="3">Galectin</fullName>
    </recommendedName>
</protein>
<reference evidence="5" key="1">
    <citation type="submission" date="2025-08" db="UniProtKB">
        <authorList>
            <consortium name="Ensembl"/>
        </authorList>
    </citation>
    <scope>IDENTIFICATION</scope>
</reference>
<dbReference type="GO" id="GO:0030395">
    <property type="term" value="F:lactose binding"/>
    <property type="evidence" value="ECO:0007669"/>
    <property type="project" value="Ensembl"/>
</dbReference>
<evidence type="ECO:0000259" key="4">
    <source>
        <dbReference type="PROSITE" id="PS51304"/>
    </source>
</evidence>
<dbReference type="SMART" id="SM00908">
    <property type="entry name" value="Gal-bind_lectin"/>
    <property type="match status" value="1"/>
</dbReference>
<dbReference type="SUPFAM" id="SSF49899">
    <property type="entry name" value="Concanavalin A-like lectins/glucanases"/>
    <property type="match status" value="1"/>
</dbReference>
<feature type="domain" description="Galectin" evidence="4">
    <location>
        <begin position="6"/>
        <end position="144"/>
    </location>
</feature>
<organism evidence="5 6">
    <name type="scientific">Mandrillus leucophaeus</name>
    <name type="common">Drill</name>
    <name type="synonym">Papio leucophaeus</name>
    <dbReference type="NCBI Taxonomy" id="9568"/>
    <lineage>
        <taxon>Eukaryota</taxon>
        <taxon>Metazoa</taxon>
        <taxon>Chordata</taxon>
        <taxon>Craniata</taxon>
        <taxon>Vertebrata</taxon>
        <taxon>Euteleostomi</taxon>
        <taxon>Mammalia</taxon>
        <taxon>Eutheria</taxon>
        <taxon>Euarchontoglires</taxon>
        <taxon>Primates</taxon>
        <taxon>Haplorrhini</taxon>
        <taxon>Catarrhini</taxon>
        <taxon>Cercopithecidae</taxon>
        <taxon>Cercopithecinae</taxon>
        <taxon>Mandrillus</taxon>
    </lineage>
</organism>
<sequence>MSFLTVPYKLPVSLSVGSCVIIKGTPIDSSELVQHAVNEPQLQVDFYTEMNEESEIAFHLRVHLGRRVVMNSREFGIWMLEENLHYVPFEDGKPFDLRIYVCRNEYEVKVNGEYIYAFVHRIPPSYVKMIQVCRDVSLDSVLVSNGWR</sequence>
<dbReference type="Proteomes" id="UP000233140">
    <property type="component" value="Unassembled WGS sequence"/>
</dbReference>
<keyword evidence="2 3" id="KW-0430">Lectin</keyword>
<evidence type="ECO:0000256" key="2">
    <source>
        <dbReference type="ARBA" id="ARBA00022734"/>
    </source>
</evidence>